<dbReference type="Gene3D" id="3.50.50.60">
    <property type="entry name" value="FAD/NAD(P)-binding domain"/>
    <property type="match status" value="1"/>
</dbReference>
<evidence type="ECO:0000259" key="2">
    <source>
        <dbReference type="Pfam" id="PF01593"/>
    </source>
</evidence>
<dbReference type="InterPro" id="IPR050281">
    <property type="entry name" value="Flavin_monoamine_oxidase"/>
</dbReference>
<gene>
    <name evidence="3" type="ORF">F5X68DRAFT_249377</name>
</gene>
<sequence length="614" mass="68956">MSVFSTRSFITALLLGQAIALPSPETPKAAIKEEKNICNDGKLAAANPRAAWFRKIVDGSEYKEYSKIPCGKDKPLKVGIVGAGAAGLYAAMLLDSLDIDYDIYEASERVGGRIYTYRFDEKAWEKSTPKDPAYYDYYDVGAMRFPPMAYMDRVIGNKPWSLIPYINKRVSERDQVVQKPYIFKTDNTFRRYNDISALIQSPGSESAARFDVNLFNSTFDVQSASKVWGDQVKFMVEALSANFDDGFNLLMKYDSMSVRQFLLGKGFTNTEIDWLETVNDATGHYDTYSMSQAVLEEWIFSSEDINKWTLINGGMDMITKGMNLVVKNKPIMGSRVTAIKKNKDHSLRLAVEGKGEHEYAHVISTVPLGALQIIDMTELDLNYNKKNAIRTLNYDPASKIGLKFKTRWWETLATGPFKGGQSFTDLPIRRCVYPSYGVDVKDAPGTMIASYVWGQDSSRIGSYLNPHNPTNQAPYQPYSVDVLVNVTLHDIAALNGVPIEKVMAEYEDYHVYDWYGSAYSVGAFAIFAPGQFSSSMPWLMRPAAGGRMHFAGEALSSGHAWIIGAVNSAWRTVFEILSVEGLEEKKKQFIEEWNVIDEVDMGWYDWSPKGEPSP</sequence>
<dbReference type="EMBL" id="JAGSXJ010000033">
    <property type="protein sequence ID" value="KAH6668591.1"/>
    <property type="molecule type" value="Genomic_DNA"/>
</dbReference>
<feature type="signal peptide" evidence="1">
    <location>
        <begin position="1"/>
        <end position="20"/>
    </location>
</feature>
<evidence type="ECO:0000256" key="1">
    <source>
        <dbReference type="SAM" id="SignalP"/>
    </source>
</evidence>
<keyword evidence="4" id="KW-1185">Reference proteome</keyword>
<keyword evidence="1" id="KW-0732">Signal</keyword>
<proteinExistence type="predicted"/>
<dbReference type="InterPro" id="IPR036188">
    <property type="entry name" value="FAD/NAD-bd_sf"/>
</dbReference>
<name>A0A9P8V2V8_9PEZI</name>
<dbReference type="PANTHER" id="PTHR10742">
    <property type="entry name" value="FLAVIN MONOAMINE OXIDASE"/>
    <property type="match status" value="1"/>
</dbReference>
<dbReference type="InterPro" id="IPR002937">
    <property type="entry name" value="Amino_oxidase"/>
</dbReference>
<evidence type="ECO:0000313" key="3">
    <source>
        <dbReference type="EMBL" id="KAH6668591.1"/>
    </source>
</evidence>
<protein>
    <submittedName>
        <fullName evidence="3">L-amino acid oxidase</fullName>
    </submittedName>
</protein>
<feature type="chain" id="PRO_5040449366" evidence="1">
    <location>
        <begin position="21"/>
        <end position="614"/>
    </location>
</feature>
<feature type="domain" description="Amine oxidase" evidence="2">
    <location>
        <begin position="86"/>
        <end position="576"/>
    </location>
</feature>
<reference evidence="3" key="1">
    <citation type="journal article" date="2021" name="Nat. Commun.">
        <title>Genetic determinants of endophytism in the Arabidopsis root mycobiome.</title>
        <authorList>
            <person name="Mesny F."/>
            <person name="Miyauchi S."/>
            <person name="Thiergart T."/>
            <person name="Pickel B."/>
            <person name="Atanasova L."/>
            <person name="Karlsson M."/>
            <person name="Huettel B."/>
            <person name="Barry K.W."/>
            <person name="Haridas S."/>
            <person name="Chen C."/>
            <person name="Bauer D."/>
            <person name="Andreopoulos W."/>
            <person name="Pangilinan J."/>
            <person name="LaButti K."/>
            <person name="Riley R."/>
            <person name="Lipzen A."/>
            <person name="Clum A."/>
            <person name="Drula E."/>
            <person name="Henrissat B."/>
            <person name="Kohler A."/>
            <person name="Grigoriev I.V."/>
            <person name="Martin F.M."/>
            <person name="Hacquard S."/>
        </authorList>
    </citation>
    <scope>NUCLEOTIDE SEQUENCE</scope>
    <source>
        <strain evidence="3">MPI-SDFR-AT-0117</strain>
    </source>
</reference>
<dbReference type="AlphaFoldDB" id="A0A9P8V2V8"/>
<dbReference type="OrthoDB" id="7777654at2759"/>
<evidence type="ECO:0000313" key="4">
    <source>
        <dbReference type="Proteomes" id="UP000770015"/>
    </source>
</evidence>
<dbReference type="SUPFAM" id="SSF54373">
    <property type="entry name" value="FAD-linked reductases, C-terminal domain"/>
    <property type="match status" value="1"/>
</dbReference>
<dbReference type="GO" id="GO:0001716">
    <property type="term" value="F:L-amino-acid oxidase activity"/>
    <property type="evidence" value="ECO:0007669"/>
    <property type="project" value="TreeGrafter"/>
</dbReference>
<dbReference type="Gene3D" id="1.10.10.1620">
    <property type="match status" value="1"/>
</dbReference>
<dbReference type="GO" id="GO:0009063">
    <property type="term" value="P:amino acid catabolic process"/>
    <property type="evidence" value="ECO:0007669"/>
    <property type="project" value="TreeGrafter"/>
</dbReference>
<organism evidence="3 4">
    <name type="scientific">Plectosphaerella plurivora</name>
    <dbReference type="NCBI Taxonomy" id="936078"/>
    <lineage>
        <taxon>Eukaryota</taxon>
        <taxon>Fungi</taxon>
        <taxon>Dikarya</taxon>
        <taxon>Ascomycota</taxon>
        <taxon>Pezizomycotina</taxon>
        <taxon>Sordariomycetes</taxon>
        <taxon>Hypocreomycetidae</taxon>
        <taxon>Glomerellales</taxon>
        <taxon>Plectosphaerellaceae</taxon>
        <taxon>Plectosphaerella</taxon>
    </lineage>
</organism>
<dbReference type="SUPFAM" id="SSF51905">
    <property type="entry name" value="FAD/NAD(P)-binding domain"/>
    <property type="match status" value="1"/>
</dbReference>
<accession>A0A9P8V2V8</accession>
<dbReference type="Gene3D" id="3.90.660.10">
    <property type="match status" value="1"/>
</dbReference>
<dbReference type="Pfam" id="PF01593">
    <property type="entry name" value="Amino_oxidase"/>
    <property type="match status" value="1"/>
</dbReference>
<dbReference type="PANTHER" id="PTHR10742:SF342">
    <property type="entry name" value="AMINE OXIDASE"/>
    <property type="match status" value="1"/>
</dbReference>
<comment type="caution">
    <text evidence="3">The sequence shown here is derived from an EMBL/GenBank/DDBJ whole genome shotgun (WGS) entry which is preliminary data.</text>
</comment>
<dbReference type="Proteomes" id="UP000770015">
    <property type="component" value="Unassembled WGS sequence"/>
</dbReference>